<name>A0A7M1CF88_9ECHN</name>
<feature type="transmembrane region" description="Helical" evidence="17">
    <location>
        <begin position="325"/>
        <end position="346"/>
    </location>
</feature>
<keyword evidence="10 17" id="KW-0249">Electron transport</keyword>
<dbReference type="PRINTS" id="PR01436">
    <property type="entry name" value="NADHDHGNASE2"/>
</dbReference>
<keyword evidence="6 17" id="KW-0679">Respiratory chain</keyword>
<feature type="transmembrane region" description="Helical" evidence="17">
    <location>
        <begin position="203"/>
        <end position="225"/>
    </location>
</feature>
<comment type="subcellular location">
    <subcellularLocation>
        <location evidence="1 17">Mitochondrion inner membrane</location>
        <topology evidence="1 17">Multi-pass membrane protein</topology>
    </subcellularLocation>
</comment>
<feature type="transmembrane region" description="Helical" evidence="17">
    <location>
        <begin position="276"/>
        <end position="293"/>
    </location>
</feature>
<evidence type="ECO:0000256" key="3">
    <source>
        <dbReference type="ARBA" id="ARBA00012944"/>
    </source>
</evidence>
<evidence type="ECO:0000256" key="14">
    <source>
        <dbReference type="ARBA" id="ARBA00023128"/>
    </source>
</evidence>
<evidence type="ECO:0000259" key="19">
    <source>
        <dbReference type="Pfam" id="PF06444"/>
    </source>
</evidence>
<evidence type="ECO:0000256" key="6">
    <source>
        <dbReference type="ARBA" id="ARBA00022660"/>
    </source>
</evidence>
<keyword evidence="7 17" id="KW-0812">Transmembrane</keyword>
<feature type="transmembrane region" description="Helical" evidence="17">
    <location>
        <begin position="127"/>
        <end position="147"/>
    </location>
</feature>
<protein>
    <recommendedName>
        <fullName evidence="4 17">NADH-ubiquinone oxidoreductase chain 2</fullName>
        <ecNumber evidence="3 17">7.1.1.2</ecNumber>
    </recommendedName>
</protein>
<dbReference type="PANTHER" id="PTHR46552">
    <property type="entry name" value="NADH-UBIQUINONE OXIDOREDUCTASE CHAIN 2"/>
    <property type="match status" value="1"/>
</dbReference>
<evidence type="ECO:0000256" key="7">
    <source>
        <dbReference type="ARBA" id="ARBA00022692"/>
    </source>
</evidence>
<evidence type="ECO:0000256" key="13">
    <source>
        <dbReference type="ARBA" id="ARBA00023075"/>
    </source>
</evidence>
<evidence type="ECO:0000256" key="10">
    <source>
        <dbReference type="ARBA" id="ARBA00022982"/>
    </source>
</evidence>
<evidence type="ECO:0000256" key="4">
    <source>
        <dbReference type="ARBA" id="ARBA00021008"/>
    </source>
</evidence>
<dbReference type="InterPro" id="IPR010933">
    <property type="entry name" value="NADH_DH_su2_C"/>
</dbReference>
<proteinExistence type="inferred from homology"/>
<dbReference type="GO" id="GO:0006120">
    <property type="term" value="P:mitochondrial electron transport, NADH to ubiquinone"/>
    <property type="evidence" value="ECO:0007669"/>
    <property type="project" value="InterPro"/>
</dbReference>
<feature type="transmembrane region" description="Helical" evidence="17">
    <location>
        <begin position="237"/>
        <end position="256"/>
    </location>
</feature>
<dbReference type="InterPro" id="IPR003917">
    <property type="entry name" value="NADH_UbQ_OxRdtase_chain2"/>
</dbReference>
<evidence type="ECO:0000313" key="20">
    <source>
        <dbReference type="EMBL" id="QOP62907.1"/>
    </source>
</evidence>
<evidence type="ECO:0000256" key="8">
    <source>
        <dbReference type="ARBA" id="ARBA00022792"/>
    </source>
</evidence>
<dbReference type="Pfam" id="PF06444">
    <property type="entry name" value="NADH_dehy_S2_C"/>
    <property type="match status" value="1"/>
</dbReference>
<evidence type="ECO:0000256" key="5">
    <source>
        <dbReference type="ARBA" id="ARBA00022448"/>
    </source>
</evidence>
<reference evidence="20" key="1">
    <citation type="journal article" date="2020" name="Mitochondrial DNA Part B Resour">
        <title>Complete sequence of mitochondrial DNA of a deep-sea holothurian species of the genus Synallactes (Synallactida: Synallactidae).</title>
        <authorList>
            <person name="Liao M."/>
            <person name="Li B."/>
            <person name="Xiao N."/>
            <person name="Kong M."/>
            <person name="Wang Y."/>
            <person name="Wang J."/>
            <person name="Rong X."/>
            <person name="Zhang Z."/>
            <person name="Yu Y."/>
        </authorList>
    </citation>
    <scope>NUCLEOTIDE SEQUENCE</scope>
</reference>
<feature type="transmembrane region" description="Helical" evidence="17">
    <location>
        <begin position="153"/>
        <end position="171"/>
    </location>
</feature>
<dbReference type="EMBL" id="MT559281">
    <property type="protein sequence ID" value="QOP62907.1"/>
    <property type="molecule type" value="Genomic_DNA"/>
</dbReference>
<dbReference type="EC" id="7.1.1.2" evidence="3 17"/>
<evidence type="ECO:0000256" key="12">
    <source>
        <dbReference type="ARBA" id="ARBA00023027"/>
    </source>
</evidence>
<evidence type="ECO:0000256" key="1">
    <source>
        <dbReference type="ARBA" id="ARBA00004448"/>
    </source>
</evidence>
<dbReference type="InterPro" id="IPR050175">
    <property type="entry name" value="Complex_I_Subunit_2"/>
</dbReference>
<keyword evidence="9 17" id="KW-1278">Translocase</keyword>
<dbReference type="PANTHER" id="PTHR46552:SF1">
    <property type="entry name" value="NADH-UBIQUINONE OXIDOREDUCTASE CHAIN 2"/>
    <property type="match status" value="1"/>
</dbReference>
<keyword evidence="12 17" id="KW-0520">NAD</keyword>
<feature type="transmembrane region" description="Helical" evidence="17">
    <location>
        <begin position="59"/>
        <end position="80"/>
    </location>
</feature>
<dbReference type="GO" id="GO:0008137">
    <property type="term" value="F:NADH dehydrogenase (ubiquinone) activity"/>
    <property type="evidence" value="ECO:0007669"/>
    <property type="project" value="UniProtKB-EC"/>
</dbReference>
<dbReference type="Pfam" id="PF00361">
    <property type="entry name" value="Proton_antipo_M"/>
    <property type="match status" value="1"/>
</dbReference>
<feature type="transmembrane region" description="Helical" evidence="17">
    <location>
        <begin position="92"/>
        <end position="115"/>
    </location>
</feature>
<evidence type="ECO:0000256" key="15">
    <source>
        <dbReference type="ARBA" id="ARBA00023136"/>
    </source>
</evidence>
<keyword evidence="13 17" id="KW-0830">Ubiquinone</keyword>
<sequence>MNRIIILILILSLFTGTLLVITSNHWFPVWLGLELSTLSIIPLLNIQNNSRNIEATLKYFLVQAFSAAVLLNGATLNLWITNNWEINSINTPLCHLIITIALIIKIGLAPCHFWFPDVISGLPFLNGLIIACWQKIAPIFLLLSITSFINSELLIICATLSVFVGGWGGLNQVSIRKILAYSSISHLGWITCTAFFIPEISLLIFIFYILNNTTIFLICHNNGLFSLSSMSKSNINPTIMVLFSLSLLSLGGLPPLGGFLNKIIPLSVFTLNQNTLIIPFFLFGSLLSLYFYLRIVFNTSLTLFPQNSLNTLILRTNNNNNINTFISLLFPLTIWGLLLIPLFFIFI</sequence>
<accession>A0A7M1CF88</accession>
<comment type="catalytic activity">
    <reaction evidence="16 17">
        <text>a ubiquinone + NADH + 5 H(+)(in) = a ubiquinol + NAD(+) + 4 H(+)(out)</text>
        <dbReference type="Rhea" id="RHEA:29091"/>
        <dbReference type="Rhea" id="RHEA-COMP:9565"/>
        <dbReference type="Rhea" id="RHEA-COMP:9566"/>
        <dbReference type="ChEBI" id="CHEBI:15378"/>
        <dbReference type="ChEBI" id="CHEBI:16389"/>
        <dbReference type="ChEBI" id="CHEBI:17976"/>
        <dbReference type="ChEBI" id="CHEBI:57540"/>
        <dbReference type="ChEBI" id="CHEBI:57945"/>
        <dbReference type="EC" id="7.1.1.2"/>
    </reaction>
</comment>
<gene>
    <name evidence="20" type="primary">nad2</name>
</gene>
<keyword evidence="15 17" id="KW-0472">Membrane</keyword>
<evidence type="ECO:0000256" key="9">
    <source>
        <dbReference type="ARBA" id="ARBA00022967"/>
    </source>
</evidence>
<geneLocation type="mitochondrion" evidence="20"/>
<feature type="domain" description="NADH dehydrogenase subunit 2 C-terminal" evidence="19">
    <location>
        <begin position="289"/>
        <end position="343"/>
    </location>
</feature>
<evidence type="ECO:0000256" key="2">
    <source>
        <dbReference type="ARBA" id="ARBA00007012"/>
    </source>
</evidence>
<dbReference type="InterPro" id="IPR001750">
    <property type="entry name" value="ND/Mrp_TM"/>
</dbReference>
<keyword evidence="14 17" id="KW-0496">Mitochondrion</keyword>
<evidence type="ECO:0000256" key="16">
    <source>
        <dbReference type="ARBA" id="ARBA00049551"/>
    </source>
</evidence>
<dbReference type="AlphaFoldDB" id="A0A7M1CF88"/>
<feature type="domain" description="NADH:quinone oxidoreductase/Mrp antiporter transmembrane" evidence="18">
    <location>
        <begin position="23"/>
        <end position="288"/>
    </location>
</feature>
<evidence type="ECO:0000259" key="18">
    <source>
        <dbReference type="Pfam" id="PF00361"/>
    </source>
</evidence>
<comment type="function">
    <text evidence="17">Core subunit of the mitochondrial membrane respiratory chain NADH dehydrogenase (Complex I) which catalyzes electron transfer from NADH through the respiratory chain, using ubiquinone as an electron acceptor. Essential for the catalytic activity and assembly of complex I.</text>
</comment>
<comment type="similarity">
    <text evidence="2 17">Belongs to the complex I subunit 2 family.</text>
</comment>
<dbReference type="GO" id="GO:0005743">
    <property type="term" value="C:mitochondrial inner membrane"/>
    <property type="evidence" value="ECO:0007669"/>
    <property type="project" value="UniProtKB-SubCell"/>
</dbReference>
<keyword evidence="11 17" id="KW-1133">Transmembrane helix</keyword>
<feature type="transmembrane region" description="Helical" evidence="17">
    <location>
        <begin position="29"/>
        <end position="47"/>
    </location>
</feature>
<evidence type="ECO:0000256" key="17">
    <source>
        <dbReference type="RuleBase" id="RU003403"/>
    </source>
</evidence>
<evidence type="ECO:0000256" key="11">
    <source>
        <dbReference type="ARBA" id="ARBA00022989"/>
    </source>
</evidence>
<feature type="transmembrane region" description="Helical" evidence="17">
    <location>
        <begin position="178"/>
        <end position="197"/>
    </location>
</feature>
<organism evidence="20">
    <name type="scientific">Synallactes sp. Y30071</name>
    <dbReference type="NCBI Taxonomy" id="2777204"/>
    <lineage>
        <taxon>Eukaryota</taxon>
        <taxon>Metazoa</taxon>
        <taxon>Echinodermata</taxon>
        <taxon>Eleutherozoa</taxon>
        <taxon>Echinozoa</taxon>
        <taxon>Holothuroidea</taxon>
        <taxon>Aspidochirotacea</taxon>
        <taxon>Aspidochirotida</taxon>
        <taxon>Synallactidae</taxon>
        <taxon>Synallactes</taxon>
    </lineage>
</organism>
<keyword evidence="8 17" id="KW-0999">Mitochondrion inner membrane</keyword>
<keyword evidence="5" id="KW-0813">Transport</keyword>